<accession>A0A6N9T4K4</accession>
<dbReference type="GO" id="GO:0051287">
    <property type="term" value="F:NAD binding"/>
    <property type="evidence" value="ECO:0007669"/>
    <property type="project" value="InterPro"/>
</dbReference>
<dbReference type="AlphaFoldDB" id="A0A6N9T4K4"/>
<dbReference type="InterPro" id="IPR036291">
    <property type="entry name" value="NAD(P)-bd_dom_sf"/>
</dbReference>
<evidence type="ECO:0000256" key="2">
    <source>
        <dbReference type="ARBA" id="ARBA00023002"/>
    </source>
</evidence>
<gene>
    <name evidence="7" type="ORF">GTK09_17410</name>
</gene>
<evidence type="ECO:0000313" key="7">
    <source>
        <dbReference type="EMBL" id="NDW06201.1"/>
    </source>
</evidence>
<dbReference type="GO" id="GO:0030267">
    <property type="term" value="F:glyoxylate reductase (NADPH) activity"/>
    <property type="evidence" value="ECO:0007669"/>
    <property type="project" value="TreeGrafter"/>
</dbReference>
<organism evidence="7 8">
    <name type="scientific">Jiella pacifica</name>
    <dbReference type="NCBI Taxonomy" id="2696469"/>
    <lineage>
        <taxon>Bacteria</taxon>
        <taxon>Pseudomonadati</taxon>
        <taxon>Pseudomonadota</taxon>
        <taxon>Alphaproteobacteria</taxon>
        <taxon>Hyphomicrobiales</taxon>
        <taxon>Aurantimonadaceae</taxon>
        <taxon>Jiella</taxon>
    </lineage>
</organism>
<evidence type="ECO:0000256" key="4">
    <source>
        <dbReference type="RuleBase" id="RU003719"/>
    </source>
</evidence>
<dbReference type="PANTHER" id="PTHR10996:SF178">
    <property type="entry name" value="2-HYDROXYACID DEHYDROGENASE YGL185C-RELATED"/>
    <property type="match status" value="1"/>
</dbReference>
<comment type="similarity">
    <text evidence="4">Belongs to the D-isomer specific 2-hydroxyacid dehydrogenase family.</text>
</comment>
<keyword evidence="3" id="KW-0520">NAD</keyword>
<dbReference type="Proteomes" id="UP000469011">
    <property type="component" value="Unassembled WGS sequence"/>
</dbReference>
<sequence length="314" mass="33758">MAKPDLLQVCSFAEPVEAALAEDFTLHRYFEADDKEAFLKKVAPTTRFIATGGHHGASRDMIAALPNLEIISSFGVGYDAVDVTAAKEHGVSVTNTPDVLNDCVAETTLALMLALCHRVPQSDAYVRAGRWESEGTFGLTDELTGTRAGILGLGRIGKTIAKLCQAFNMEVVYHGRNRQEHVPYPYYADLAEMAKAVDWLIVIAPGTEETKGIVSRKVMEALGSKGKLVNMGRGSLVDEPAMIALLETGGLGGAALDVFAKEPHVPERLRALQNVVLLPHQGSATHKTRAAMGQLVVKNLKAHLRGEPLISPVV</sequence>
<dbReference type="GO" id="GO:0005829">
    <property type="term" value="C:cytosol"/>
    <property type="evidence" value="ECO:0007669"/>
    <property type="project" value="TreeGrafter"/>
</dbReference>
<evidence type="ECO:0000259" key="6">
    <source>
        <dbReference type="Pfam" id="PF02826"/>
    </source>
</evidence>
<feature type="domain" description="D-isomer specific 2-hydroxyacid dehydrogenase catalytic" evidence="5">
    <location>
        <begin position="22"/>
        <end position="313"/>
    </location>
</feature>
<keyword evidence="8" id="KW-1185">Reference proteome</keyword>
<comment type="caution">
    <text evidence="7">The sequence shown here is derived from an EMBL/GenBank/DDBJ whole genome shotgun (WGS) entry which is preliminary data.</text>
</comment>
<evidence type="ECO:0000256" key="3">
    <source>
        <dbReference type="ARBA" id="ARBA00023027"/>
    </source>
</evidence>
<dbReference type="SUPFAM" id="SSF52283">
    <property type="entry name" value="Formate/glycerate dehydrogenase catalytic domain-like"/>
    <property type="match status" value="1"/>
</dbReference>
<dbReference type="SUPFAM" id="SSF51735">
    <property type="entry name" value="NAD(P)-binding Rossmann-fold domains"/>
    <property type="match status" value="1"/>
</dbReference>
<dbReference type="FunFam" id="3.40.50.720:FF:000213">
    <property type="entry name" value="Putative 2-hydroxyacid dehydrogenase"/>
    <property type="match status" value="1"/>
</dbReference>
<name>A0A6N9T4K4_9HYPH</name>
<dbReference type="PANTHER" id="PTHR10996">
    <property type="entry name" value="2-HYDROXYACID DEHYDROGENASE-RELATED"/>
    <property type="match status" value="1"/>
</dbReference>
<protein>
    <submittedName>
        <fullName evidence="7">2-hydroxyacid dehydrogenase</fullName>
    </submittedName>
</protein>
<evidence type="ECO:0000256" key="1">
    <source>
        <dbReference type="ARBA" id="ARBA00022857"/>
    </source>
</evidence>
<evidence type="ECO:0000259" key="5">
    <source>
        <dbReference type="Pfam" id="PF00389"/>
    </source>
</evidence>
<dbReference type="Gene3D" id="3.40.50.720">
    <property type="entry name" value="NAD(P)-binding Rossmann-like Domain"/>
    <property type="match status" value="2"/>
</dbReference>
<dbReference type="RefSeq" id="WP_163464740.1">
    <property type="nucleotide sequence ID" value="NZ_JAAAMG010000015.1"/>
</dbReference>
<dbReference type="CDD" id="cd12156">
    <property type="entry name" value="HPPR"/>
    <property type="match status" value="1"/>
</dbReference>
<dbReference type="InterPro" id="IPR050223">
    <property type="entry name" value="D-isomer_2-hydroxyacid_DH"/>
</dbReference>
<dbReference type="Pfam" id="PF02826">
    <property type="entry name" value="2-Hacid_dh_C"/>
    <property type="match status" value="1"/>
</dbReference>
<proteinExistence type="inferred from homology"/>
<dbReference type="InterPro" id="IPR006139">
    <property type="entry name" value="D-isomer_2_OHA_DH_cat_dom"/>
</dbReference>
<reference evidence="7 8" key="1">
    <citation type="submission" date="2020-01" db="EMBL/GenBank/DDBJ databases">
        <title>Jiella pacifica sp. nov.</title>
        <authorList>
            <person name="Xue Z."/>
            <person name="Zhu S."/>
            <person name="Chen J."/>
            <person name="Yang J."/>
        </authorList>
    </citation>
    <scope>NUCLEOTIDE SEQUENCE [LARGE SCALE GENOMIC DNA]</scope>
    <source>
        <strain evidence="7 8">40Bstr34</strain>
    </source>
</reference>
<evidence type="ECO:0000313" key="8">
    <source>
        <dbReference type="Proteomes" id="UP000469011"/>
    </source>
</evidence>
<dbReference type="Pfam" id="PF00389">
    <property type="entry name" value="2-Hacid_dh"/>
    <property type="match status" value="1"/>
</dbReference>
<feature type="domain" description="D-isomer specific 2-hydroxyacid dehydrogenase NAD-binding" evidence="6">
    <location>
        <begin position="109"/>
        <end position="282"/>
    </location>
</feature>
<keyword evidence="1" id="KW-0521">NADP</keyword>
<dbReference type="InterPro" id="IPR006140">
    <property type="entry name" value="D-isomer_DH_NAD-bd"/>
</dbReference>
<dbReference type="GO" id="GO:0016618">
    <property type="term" value="F:hydroxypyruvate reductase [NAD(P)H] activity"/>
    <property type="evidence" value="ECO:0007669"/>
    <property type="project" value="TreeGrafter"/>
</dbReference>
<dbReference type="EMBL" id="JAAAMG010000015">
    <property type="protein sequence ID" value="NDW06201.1"/>
    <property type="molecule type" value="Genomic_DNA"/>
</dbReference>
<keyword evidence="2 4" id="KW-0560">Oxidoreductase</keyword>